<feature type="compositionally biased region" description="Basic and acidic residues" evidence="1">
    <location>
        <begin position="203"/>
        <end position="213"/>
    </location>
</feature>
<gene>
    <name evidence="2" type="ORF">KDA82_32785</name>
</gene>
<feature type="region of interest" description="Disordered" evidence="1">
    <location>
        <begin position="189"/>
        <end position="219"/>
    </location>
</feature>
<keyword evidence="3" id="KW-1185">Reference proteome</keyword>
<evidence type="ECO:0000313" key="2">
    <source>
        <dbReference type="EMBL" id="MBR7677684.1"/>
    </source>
</evidence>
<keyword evidence="2" id="KW-0378">Hydrolase</keyword>
<name>A0A8T4J7S1_9ACTN</name>
<keyword evidence="2" id="KW-0540">Nuclease</keyword>
<dbReference type="GO" id="GO:0004519">
    <property type="term" value="F:endonuclease activity"/>
    <property type="evidence" value="ECO:0007669"/>
    <property type="project" value="UniProtKB-KW"/>
</dbReference>
<proteinExistence type="predicted"/>
<protein>
    <submittedName>
        <fullName evidence="2">HNH endonuclease</fullName>
    </submittedName>
</protein>
<feature type="region of interest" description="Disordered" evidence="1">
    <location>
        <begin position="97"/>
        <end position="122"/>
    </location>
</feature>
<dbReference type="EMBL" id="JAGSMN010001029">
    <property type="protein sequence ID" value="MBR7677684.1"/>
    <property type="molecule type" value="Genomic_DNA"/>
</dbReference>
<dbReference type="AlphaFoldDB" id="A0A8T4J7S1"/>
<sequence>MAAASRTLTEALERLGVEPTAGRRSYVRGLLSDWGIDTSHFEHPGVRHTEARLREAVRSSSSVAETVRRLGIAPVGGNQAHIARRIAALGLDTSHFTATAPRRRRSEGGPGGRLTLGTPQAGRVSGERLRRALLREGVAEVCELCGTGPRWNGRPLRLEVDHRNGDWWDNRRRNLRLLCPNCHAATDTFRGRKRRGGPGGTDAHGRGAREGHGAGRAAG</sequence>
<comment type="caution">
    <text evidence="2">The sequence shown here is derived from an EMBL/GenBank/DDBJ whole genome shotgun (WGS) entry which is preliminary data.</text>
</comment>
<dbReference type="CDD" id="cd00085">
    <property type="entry name" value="HNHc"/>
    <property type="match status" value="1"/>
</dbReference>
<accession>A0A8T4J7S1</accession>
<keyword evidence="2" id="KW-0255">Endonuclease</keyword>
<evidence type="ECO:0000256" key="1">
    <source>
        <dbReference type="SAM" id="MobiDB-lite"/>
    </source>
</evidence>
<reference evidence="2" key="1">
    <citation type="submission" date="2021-04" db="EMBL/GenBank/DDBJ databases">
        <title>Sequencing of actinobacteria type strains.</title>
        <authorList>
            <person name="Nguyen G.-S."/>
            <person name="Wentzel A."/>
        </authorList>
    </citation>
    <scope>NUCLEOTIDE SEQUENCE</scope>
    <source>
        <strain evidence="2">DSM 42095</strain>
    </source>
</reference>
<dbReference type="Proteomes" id="UP000675554">
    <property type="component" value="Unassembled WGS sequence"/>
</dbReference>
<organism evidence="2 3">
    <name type="scientific">Streptomyces daliensis</name>
    <dbReference type="NCBI Taxonomy" id="299421"/>
    <lineage>
        <taxon>Bacteria</taxon>
        <taxon>Bacillati</taxon>
        <taxon>Actinomycetota</taxon>
        <taxon>Actinomycetes</taxon>
        <taxon>Kitasatosporales</taxon>
        <taxon>Streptomycetaceae</taxon>
        <taxon>Streptomyces</taxon>
    </lineage>
</organism>
<dbReference type="InterPro" id="IPR003615">
    <property type="entry name" value="HNH_nuc"/>
</dbReference>
<evidence type="ECO:0000313" key="3">
    <source>
        <dbReference type="Proteomes" id="UP000675554"/>
    </source>
</evidence>